<gene>
    <name evidence="2" type="ORF">M1L60_31305</name>
</gene>
<dbReference type="EMBL" id="JAMYJR010000034">
    <property type="protein sequence ID" value="MCO8275076.1"/>
    <property type="molecule type" value="Genomic_DNA"/>
</dbReference>
<dbReference type="PANTHER" id="PTHR42686:SF1">
    <property type="entry name" value="GH17980P-RELATED"/>
    <property type="match status" value="1"/>
</dbReference>
<keyword evidence="3" id="KW-1185">Reference proteome</keyword>
<dbReference type="CDD" id="cd19152">
    <property type="entry name" value="AKR_AKR15A"/>
    <property type="match status" value="1"/>
</dbReference>
<dbReference type="PANTHER" id="PTHR42686">
    <property type="entry name" value="GH17980P-RELATED"/>
    <property type="match status" value="1"/>
</dbReference>
<evidence type="ECO:0000259" key="1">
    <source>
        <dbReference type="Pfam" id="PF00248"/>
    </source>
</evidence>
<organism evidence="2 3">
    <name type="scientific">Paractinoplanes aksuensis</name>
    <dbReference type="NCBI Taxonomy" id="2939490"/>
    <lineage>
        <taxon>Bacteria</taxon>
        <taxon>Bacillati</taxon>
        <taxon>Actinomycetota</taxon>
        <taxon>Actinomycetes</taxon>
        <taxon>Micromonosporales</taxon>
        <taxon>Micromonosporaceae</taxon>
        <taxon>Paractinoplanes</taxon>
    </lineage>
</organism>
<reference evidence="2 3" key="1">
    <citation type="submission" date="2022-06" db="EMBL/GenBank/DDBJ databases">
        <title>New Species of the Genus Actinoplanes, ActinopZanes ferrugineus.</title>
        <authorList>
            <person name="Ding P."/>
        </authorList>
    </citation>
    <scope>NUCLEOTIDE SEQUENCE [LARGE SCALE GENOMIC DNA]</scope>
    <source>
        <strain evidence="2 3">TRM88003</strain>
    </source>
</reference>
<evidence type="ECO:0000313" key="2">
    <source>
        <dbReference type="EMBL" id="MCO8275076.1"/>
    </source>
</evidence>
<dbReference type="InterPro" id="IPR036812">
    <property type="entry name" value="NAD(P)_OxRdtase_dom_sf"/>
</dbReference>
<dbReference type="SUPFAM" id="SSF51430">
    <property type="entry name" value="NAD(P)-linked oxidoreductase"/>
    <property type="match status" value="1"/>
</dbReference>
<name>A0ABT1DYH1_9ACTN</name>
<proteinExistence type="predicted"/>
<dbReference type="Gene3D" id="3.20.20.100">
    <property type="entry name" value="NADP-dependent oxidoreductase domain"/>
    <property type="match status" value="1"/>
</dbReference>
<dbReference type="Pfam" id="PF00248">
    <property type="entry name" value="Aldo_ket_red"/>
    <property type="match status" value="1"/>
</dbReference>
<protein>
    <submittedName>
        <fullName evidence="2">Aldo/keto reductase</fullName>
    </submittedName>
</protein>
<dbReference type="InterPro" id="IPR023210">
    <property type="entry name" value="NADP_OxRdtase_dom"/>
</dbReference>
<dbReference type="Proteomes" id="UP001523369">
    <property type="component" value="Unassembled WGS sequence"/>
</dbReference>
<feature type="domain" description="NADP-dependent oxidoreductase" evidence="1">
    <location>
        <begin position="10"/>
        <end position="303"/>
    </location>
</feature>
<comment type="caution">
    <text evidence="2">The sequence shown here is derived from an EMBL/GenBank/DDBJ whole genome shotgun (WGS) entry which is preliminary data.</text>
</comment>
<dbReference type="InterPro" id="IPR020471">
    <property type="entry name" value="AKR"/>
</dbReference>
<sequence length="311" mass="33194">MGRSDVHVTRLGLGMAPLGGLFEAVTDEQARATVERAWQLGVRYFDVAPLYGNGLAERRTGPVLAGKPRDQFALSTKVGRLLRPGGSDTQNIWAEPSGVTPVFDFSREGVRTSYAESLDRLNLGRADILHLHDPDDHFDQAVSEALPALSELRASGQIRAVSAGMNQAKMLAELVRTGLLDAVLLAGRYTLLDQSGRAELLPLCADRGVAVIVGGVFNSGLLADPRPGARFDYVAADPELIERALAIRAVCERHGIPLRAAAIQFPATHPAVTTVLVGARSAAEVEDAARMAAVPIPPTLWADLRTEGLLT</sequence>
<dbReference type="RefSeq" id="WP_253241144.1">
    <property type="nucleotide sequence ID" value="NZ_JAMYJR010000034.1"/>
</dbReference>
<accession>A0ABT1DYH1</accession>
<evidence type="ECO:0000313" key="3">
    <source>
        <dbReference type="Proteomes" id="UP001523369"/>
    </source>
</evidence>